<dbReference type="RefSeq" id="WP_345365712.1">
    <property type="nucleotide sequence ID" value="NZ_BAABII010000016.1"/>
</dbReference>
<feature type="transmembrane region" description="Helical" evidence="1">
    <location>
        <begin position="53"/>
        <end position="78"/>
    </location>
</feature>
<accession>A0ABV4CJY2</accession>
<reference evidence="2 3" key="1">
    <citation type="submission" date="2024-08" db="EMBL/GenBank/DDBJ databases">
        <title>Genome mining of Saccharopolyspora cebuensis PGLac3 from Nigerian medicinal plant.</title>
        <authorList>
            <person name="Ezeobiora C.E."/>
            <person name="Igbokwe N.H."/>
            <person name="Amin D.H."/>
            <person name="Mendie U.E."/>
        </authorList>
    </citation>
    <scope>NUCLEOTIDE SEQUENCE [LARGE SCALE GENOMIC DNA]</scope>
    <source>
        <strain evidence="2 3">PGLac3</strain>
    </source>
</reference>
<dbReference type="InterPro" id="IPR030802">
    <property type="entry name" value="Permease_MalE"/>
</dbReference>
<feature type="transmembrane region" description="Helical" evidence="1">
    <location>
        <begin position="202"/>
        <end position="222"/>
    </location>
</feature>
<organism evidence="2 3">
    <name type="scientific">Saccharopolyspora cebuensis</name>
    <dbReference type="NCBI Taxonomy" id="418759"/>
    <lineage>
        <taxon>Bacteria</taxon>
        <taxon>Bacillati</taxon>
        <taxon>Actinomycetota</taxon>
        <taxon>Actinomycetes</taxon>
        <taxon>Pseudonocardiales</taxon>
        <taxon>Pseudonocardiaceae</taxon>
        <taxon>Saccharopolyspora</taxon>
    </lineage>
</organism>
<keyword evidence="1" id="KW-0472">Membrane</keyword>
<gene>
    <name evidence="2" type="ORF">AB8O55_18510</name>
</gene>
<evidence type="ECO:0000313" key="2">
    <source>
        <dbReference type="EMBL" id="MEY8041401.1"/>
    </source>
</evidence>
<comment type="caution">
    <text evidence="2">The sequence shown here is derived from an EMBL/GenBank/DDBJ whole genome shotgun (WGS) entry which is preliminary data.</text>
</comment>
<evidence type="ECO:0000256" key="1">
    <source>
        <dbReference type="SAM" id="Phobius"/>
    </source>
</evidence>
<feature type="transmembrane region" description="Helical" evidence="1">
    <location>
        <begin position="90"/>
        <end position="112"/>
    </location>
</feature>
<feature type="transmembrane region" description="Helical" evidence="1">
    <location>
        <begin position="234"/>
        <end position="256"/>
    </location>
</feature>
<sequence>MSRATPTHRGPLADALAQVGALLDFAVRTALAVPRALRTARGPWWREFLGQAWFLVAVTTGPALLVTVPLGVLVALNVGSLAGQLGAEGYTGAVVAFIVVGQAAPLVCALMISGVGGSAMCADLGARTLREEVAALEVMGVPVVERLVVPRVLAAVLTTVLLACLVMLVGIGTTFLFQTGLLGASPGTFLATFVQYSRAPDFAVALVKAAAFAALAALACCFKGLRVGGGPGGVATAVNEAVVLAFILVFVANTAISELYAVLVPAKGEF</sequence>
<protein>
    <submittedName>
        <fullName evidence="2">MlaE family ABC transporter permease</fullName>
    </submittedName>
</protein>
<keyword evidence="1" id="KW-1133">Transmembrane helix</keyword>
<name>A0ABV4CJY2_9PSEU</name>
<evidence type="ECO:0000313" key="3">
    <source>
        <dbReference type="Proteomes" id="UP001564626"/>
    </source>
</evidence>
<dbReference type="PANTHER" id="PTHR30188">
    <property type="entry name" value="ABC TRANSPORTER PERMEASE PROTEIN-RELATED"/>
    <property type="match status" value="1"/>
</dbReference>
<keyword evidence="3" id="KW-1185">Reference proteome</keyword>
<dbReference type="Proteomes" id="UP001564626">
    <property type="component" value="Unassembled WGS sequence"/>
</dbReference>
<dbReference type="EMBL" id="JBGEHV010000036">
    <property type="protein sequence ID" value="MEY8041401.1"/>
    <property type="molecule type" value="Genomic_DNA"/>
</dbReference>
<dbReference type="PANTHER" id="PTHR30188:SF4">
    <property type="entry name" value="PROTEIN TRIGALACTOSYLDIACYLGLYCEROL 1, CHLOROPLASTIC"/>
    <property type="match status" value="1"/>
</dbReference>
<proteinExistence type="predicted"/>
<keyword evidence="1" id="KW-0812">Transmembrane</keyword>
<dbReference type="Pfam" id="PF02405">
    <property type="entry name" value="MlaE"/>
    <property type="match status" value="1"/>
</dbReference>